<dbReference type="SUPFAM" id="SSF53067">
    <property type="entry name" value="Actin-like ATPase domain"/>
    <property type="match status" value="2"/>
</dbReference>
<evidence type="ECO:0000256" key="3">
    <source>
        <dbReference type="ARBA" id="ARBA00022741"/>
    </source>
</evidence>
<keyword evidence="6" id="KW-0119">Carbohydrate metabolism</keyword>
<dbReference type="PANTHER" id="PTHR43095:SF5">
    <property type="entry name" value="XYLULOSE KINASE"/>
    <property type="match status" value="1"/>
</dbReference>
<dbReference type="NCBIfam" id="TIGR01312">
    <property type="entry name" value="XylB"/>
    <property type="match status" value="1"/>
</dbReference>
<proteinExistence type="inferred from homology"/>
<dbReference type="InterPro" id="IPR043129">
    <property type="entry name" value="ATPase_NBD"/>
</dbReference>
<dbReference type="GO" id="GO:0004856">
    <property type="term" value="F:D-xylulokinase activity"/>
    <property type="evidence" value="ECO:0007669"/>
    <property type="project" value="UniProtKB-EC"/>
</dbReference>
<keyword evidence="3 6" id="KW-0547">Nucleotide-binding</keyword>
<reference evidence="9 10" key="1">
    <citation type="submission" date="2021-03" db="EMBL/GenBank/DDBJ databases">
        <title>Enterococcal diversity collection.</title>
        <authorList>
            <person name="Gilmore M.S."/>
            <person name="Schwartzman J."/>
            <person name="Van Tyne D."/>
            <person name="Martin M."/>
            <person name="Earl A.M."/>
            <person name="Manson A.L."/>
            <person name="Straub T."/>
            <person name="Salamzade R."/>
            <person name="Saavedra J."/>
            <person name="Lebreton F."/>
            <person name="Prichula J."/>
            <person name="Schaufler K."/>
            <person name="Gaca A."/>
            <person name="Sgardioli B."/>
            <person name="Wagenaar J."/>
            <person name="Strong T."/>
        </authorList>
    </citation>
    <scope>NUCLEOTIDE SEQUENCE [LARGE SCALE GENOMIC DNA]</scope>
    <source>
        <strain evidence="9 10">MJM16</strain>
    </source>
</reference>
<dbReference type="InterPro" id="IPR050406">
    <property type="entry name" value="FGGY_Carb_Kinase"/>
</dbReference>
<protein>
    <recommendedName>
        <fullName evidence="6">Xylulose kinase</fullName>
        <shortName evidence="6">Xylulokinase</shortName>
        <ecNumber evidence="6">2.7.1.17</ecNumber>
    </recommendedName>
</protein>
<keyword evidence="6" id="KW-0859">Xylose metabolism</keyword>
<gene>
    <name evidence="6 9" type="primary">xylB</name>
    <name evidence="9" type="ORF">JZO85_18380</name>
</gene>
<dbReference type="InterPro" id="IPR000577">
    <property type="entry name" value="Carb_kinase_FGGY"/>
</dbReference>
<dbReference type="EMBL" id="JAFLVR010000051">
    <property type="protein sequence ID" value="MBO0454228.1"/>
    <property type="molecule type" value="Genomic_DNA"/>
</dbReference>
<name>A0ABS3HLA7_9ENTE</name>
<keyword evidence="5 6" id="KW-0067">ATP-binding</keyword>
<dbReference type="InterPro" id="IPR006000">
    <property type="entry name" value="Xylulokinase"/>
</dbReference>
<evidence type="ECO:0000256" key="4">
    <source>
        <dbReference type="ARBA" id="ARBA00022777"/>
    </source>
</evidence>
<dbReference type="CDD" id="cd07808">
    <property type="entry name" value="ASKHA_NBD_FGGY_EcXK-like"/>
    <property type="match status" value="1"/>
</dbReference>
<evidence type="ECO:0000256" key="2">
    <source>
        <dbReference type="ARBA" id="ARBA00022679"/>
    </source>
</evidence>
<comment type="catalytic activity">
    <reaction evidence="6">
        <text>D-xylulose + ATP = D-xylulose 5-phosphate + ADP + H(+)</text>
        <dbReference type="Rhea" id="RHEA:10964"/>
        <dbReference type="ChEBI" id="CHEBI:15378"/>
        <dbReference type="ChEBI" id="CHEBI:17140"/>
        <dbReference type="ChEBI" id="CHEBI:30616"/>
        <dbReference type="ChEBI" id="CHEBI:57737"/>
        <dbReference type="ChEBI" id="CHEBI:456216"/>
        <dbReference type="EC" id="2.7.1.17"/>
    </reaction>
</comment>
<comment type="caution">
    <text evidence="9">The sequence shown here is derived from an EMBL/GenBank/DDBJ whole genome shotgun (WGS) entry which is preliminary data.</text>
</comment>
<dbReference type="PANTHER" id="PTHR43095">
    <property type="entry name" value="SUGAR KINASE"/>
    <property type="match status" value="1"/>
</dbReference>
<evidence type="ECO:0000259" key="7">
    <source>
        <dbReference type="Pfam" id="PF00370"/>
    </source>
</evidence>
<comment type="similarity">
    <text evidence="1 6">Belongs to the FGGY kinase family.</text>
</comment>
<dbReference type="EC" id="2.7.1.17" evidence="6"/>
<feature type="domain" description="Carbohydrate kinase FGGY N-terminal" evidence="7">
    <location>
        <begin position="4"/>
        <end position="246"/>
    </location>
</feature>
<evidence type="ECO:0000313" key="9">
    <source>
        <dbReference type="EMBL" id="MBO0454228.1"/>
    </source>
</evidence>
<evidence type="ECO:0000313" key="10">
    <source>
        <dbReference type="Proteomes" id="UP000664495"/>
    </source>
</evidence>
<evidence type="ECO:0000259" key="8">
    <source>
        <dbReference type="Pfam" id="PF02782"/>
    </source>
</evidence>
<evidence type="ECO:0000256" key="5">
    <source>
        <dbReference type="ARBA" id="ARBA00022840"/>
    </source>
</evidence>
<accession>A0ABS3HLA7</accession>
<evidence type="ECO:0000256" key="6">
    <source>
        <dbReference type="RuleBase" id="RU364073"/>
    </source>
</evidence>
<dbReference type="InterPro" id="IPR018484">
    <property type="entry name" value="FGGY_N"/>
</dbReference>
<dbReference type="Gene3D" id="3.30.420.40">
    <property type="match status" value="2"/>
</dbReference>
<dbReference type="PIRSF" id="PIRSF000538">
    <property type="entry name" value="GlpK"/>
    <property type="match status" value="1"/>
</dbReference>
<keyword evidence="2 6" id="KW-0808">Transferase</keyword>
<dbReference type="InterPro" id="IPR018485">
    <property type="entry name" value="FGGY_C"/>
</dbReference>
<dbReference type="Pfam" id="PF02782">
    <property type="entry name" value="FGGY_C"/>
    <property type="match status" value="1"/>
</dbReference>
<keyword evidence="10" id="KW-1185">Reference proteome</keyword>
<sequence>MKTYLGIDLGTSSLKIIAGDAEGNVIGKASSSFEILSEKKGYSEERPQDWIKAFDLALRELLVNQPNLIESTVSLAFAGQMHSLVLLDKAGKPLRNAILWNDTRTTDEVILLNEKFGEHLLSKEKNIALEGFTLPKILWIKKYQADIWKNTWKFMLPKDYLVYYLTGKVYTDVSDAAGTILSNIEEECWDEELLSELSLEREKCPEILHSNESAGKMLKKLKEKFGFKNDIDIVMGGADNACSALGNLSGLEQGLISVGTSGVVLKYSNEASDQVGKYHYFNSALNGQKYKMGVTLSAGFSLNWFKKAIAPTVSFSDFIKRAERSPVGSKGLIFLPYLFGERSPYFNAKMTAEFKNLQASHDENDMIRSIMEGVAFSLKNVYQNMDVDDEKSKTFRITGGIVKNPFWIQMFSDIFETEIEALEMDEGPAFGALICAINFSEGKSQEEIWRNFNSVKKVYKPIEKNSNDYKKRYRLFLEYSNSNNRRNSEIE</sequence>
<dbReference type="Pfam" id="PF00370">
    <property type="entry name" value="FGGY_N"/>
    <property type="match status" value="1"/>
</dbReference>
<evidence type="ECO:0000256" key="1">
    <source>
        <dbReference type="ARBA" id="ARBA00009156"/>
    </source>
</evidence>
<organism evidence="9 10">
    <name type="scientific">Candidatus Enterococcus murrayae</name>
    <dbReference type="NCBI Taxonomy" id="2815321"/>
    <lineage>
        <taxon>Bacteria</taxon>
        <taxon>Bacillati</taxon>
        <taxon>Bacillota</taxon>
        <taxon>Bacilli</taxon>
        <taxon>Lactobacillales</taxon>
        <taxon>Enterococcaceae</taxon>
        <taxon>Enterococcus</taxon>
    </lineage>
</organism>
<feature type="domain" description="Carbohydrate kinase FGGY C-terminal" evidence="8">
    <location>
        <begin position="255"/>
        <end position="436"/>
    </location>
</feature>
<dbReference type="RefSeq" id="WP_207109966.1">
    <property type="nucleotide sequence ID" value="NZ_JAFLVR010000051.1"/>
</dbReference>
<keyword evidence="4 6" id="KW-0418">Kinase</keyword>
<dbReference type="Proteomes" id="UP000664495">
    <property type="component" value="Unassembled WGS sequence"/>
</dbReference>